<feature type="transmembrane region" description="Helical" evidence="2">
    <location>
        <begin position="194"/>
        <end position="216"/>
    </location>
</feature>
<name>T0PRX0_SAPDV</name>
<evidence type="ECO:0008006" key="5">
    <source>
        <dbReference type="Google" id="ProtNLM"/>
    </source>
</evidence>
<organism evidence="3 4">
    <name type="scientific">Saprolegnia diclina (strain VS20)</name>
    <dbReference type="NCBI Taxonomy" id="1156394"/>
    <lineage>
        <taxon>Eukaryota</taxon>
        <taxon>Sar</taxon>
        <taxon>Stramenopiles</taxon>
        <taxon>Oomycota</taxon>
        <taxon>Saprolegniomycetes</taxon>
        <taxon>Saprolegniales</taxon>
        <taxon>Saprolegniaceae</taxon>
        <taxon>Saprolegnia</taxon>
    </lineage>
</organism>
<evidence type="ECO:0000313" key="4">
    <source>
        <dbReference type="Proteomes" id="UP000030762"/>
    </source>
</evidence>
<keyword evidence="2" id="KW-1133">Transmembrane helix</keyword>
<keyword evidence="4" id="KW-1185">Reference proteome</keyword>
<keyword evidence="2" id="KW-0812">Transmembrane</keyword>
<dbReference type="Proteomes" id="UP000030762">
    <property type="component" value="Unassembled WGS sequence"/>
</dbReference>
<feature type="compositionally biased region" description="Low complexity" evidence="1">
    <location>
        <begin position="427"/>
        <end position="444"/>
    </location>
</feature>
<evidence type="ECO:0000256" key="1">
    <source>
        <dbReference type="SAM" id="MobiDB-lite"/>
    </source>
</evidence>
<feature type="transmembrane region" description="Helical" evidence="2">
    <location>
        <begin position="6"/>
        <end position="29"/>
    </location>
</feature>
<accession>T0PRX0</accession>
<feature type="compositionally biased region" description="Polar residues" evidence="1">
    <location>
        <begin position="466"/>
        <end position="477"/>
    </location>
</feature>
<dbReference type="InParanoid" id="T0PRX0"/>
<proteinExistence type="predicted"/>
<evidence type="ECO:0000256" key="2">
    <source>
        <dbReference type="SAM" id="Phobius"/>
    </source>
</evidence>
<dbReference type="EMBL" id="JH767197">
    <property type="protein sequence ID" value="EQC28244.1"/>
    <property type="molecule type" value="Genomic_DNA"/>
</dbReference>
<gene>
    <name evidence="3" type="ORF">SDRG_14067</name>
</gene>
<feature type="transmembrane region" description="Helical" evidence="2">
    <location>
        <begin position="228"/>
        <end position="246"/>
    </location>
</feature>
<feature type="transmembrane region" description="Helical" evidence="2">
    <location>
        <begin position="66"/>
        <end position="86"/>
    </location>
</feature>
<evidence type="ECO:0000313" key="3">
    <source>
        <dbReference type="EMBL" id="EQC28244.1"/>
    </source>
</evidence>
<dbReference type="PROSITE" id="PS51257">
    <property type="entry name" value="PROKAR_LIPOPROTEIN"/>
    <property type="match status" value="1"/>
</dbReference>
<dbReference type="VEuPathDB" id="FungiDB:SDRG_14067"/>
<dbReference type="AlphaFoldDB" id="T0PRX0"/>
<dbReference type="OrthoDB" id="85488at2759"/>
<dbReference type="RefSeq" id="XP_008618393.1">
    <property type="nucleotide sequence ID" value="XM_008620171.1"/>
</dbReference>
<sequence length="477" mass="51801">MIGARAVPVLLVAVACISVPYRLSVYGPATSVVPKRRGVRLLHLLCVLQCLLLPCIVLISDVSPCWVGYVTQFLLPAITSSIFLVAETSIVLLRAFTHGLLVYKDPPLTSSPTQTLRFLQRAIAPPVCPTVASVLALASLAPYVALHASVPPLCLNTCQSTDAFQTLRAVQVGHATIWGLLAGVLARYHRRERAAFAVTLLGLLGTYLCLVLSLVIPSLVTYHVGDAGILWLHFLTLHIGFPTASLSQRHAAPKVRTFRLRSHSIVDDPFSTVQLEDLQSFLLHSVHFDQFLAHAVVMQRVTELLTWHLVQHYKAKRVSIDVVYTLCLAPHGVLASQAASALGPRIAAFVNKPHSDIADRLLDTLLDKLLRVLINDVLPSYRDSSPTWDTYLHRSNILRDCTQPGGSQIPESISATALRATSDLESGGRAVSSDRSGSARRAASILSPASLGLSTSSRPRPPERQGTFSTRSIMLTP</sequence>
<dbReference type="GeneID" id="19954794"/>
<feature type="region of interest" description="Disordered" evidence="1">
    <location>
        <begin position="424"/>
        <end position="477"/>
    </location>
</feature>
<keyword evidence="2" id="KW-0472">Membrane</keyword>
<reference evidence="3 4" key="1">
    <citation type="submission" date="2012-04" db="EMBL/GenBank/DDBJ databases">
        <title>The Genome Sequence of Saprolegnia declina VS20.</title>
        <authorList>
            <consortium name="The Broad Institute Genome Sequencing Platform"/>
            <person name="Russ C."/>
            <person name="Nusbaum C."/>
            <person name="Tyler B."/>
            <person name="van West P."/>
            <person name="Dieguez-Uribeondo J."/>
            <person name="de Bruijn I."/>
            <person name="Tripathy S."/>
            <person name="Jiang R."/>
            <person name="Young S.K."/>
            <person name="Zeng Q."/>
            <person name="Gargeya S."/>
            <person name="Fitzgerald M."/>
            <person name="Haas B."/>
            <person name="Abouelleil A."/>
            <person name="Alvarado L."/>
            <person name="Arachchi H.M."/>
            <person name="Berlin A."/>
            <person name="Chapman S.B."/>
            <person name="Goldberg J."/>
            <person name="Griggs A."/>
            <person name="Gujja S."/>
            <person name="Hansen M."/>
            <person name="Howarth C."/>
            <person name="Imamovic A."/>
            <person name="Larimer J."/>
            <person name="McCowen C."/>
            <person name="Montmayeur A."/>
            <person name="Murphy C."/>
            <person name="Neiman D."/>
            <person name="Pearson M."/>
            <person name="Priest M."/>
            <person name="Roberts A."/>
            <person name="Saif S."/>
            <person name="Shea T."/>
            <person name="Sisk P."/>
            <person name="Sykes S."/>
            <person name="Wortman J."/>
            <person name="Nusbaum C."/>
            <person name="Birren B."/>
        </authorList>
    </citation>
    <scope>NUCLEOTIDE SEQUENCE [LARGE SCALE GENOMIC DNA]</scope>
    <source>
        <strain evidence="3 4">VS20</strain>
    </source>
</reference>
<protein>
    <recommendedName>
        <fullName evidence="5">RGS domain-containing protein</fullName>
    </recommendedName>
</protein>
<feature type="transmembrane region" description="Helical" evidence="2">
    <location>
        <begin position="41"/>
        <end position="60"/>
    </location>
</feature>